<evidence type="ECO:0000313" key="2">
    <source>
        <dbReference type="Proteomes" id="UP000019149"/>
    </source>
</evidence>
<dbReference type="EMBL" id="APAU02000031">
    <property type="protein sequence ID" value="EUB60390.1"/>
    <property type="molecule type" value="Genomic_DNA"/>
</dbReference>
<protein>
    <submittedName>
        <fullName evidence="1">Uncharacterized protein</fullName>
    </submittedName>
</protein>
<evidence type="ECO:0000313" key="1">
    <source>
        <dbReference type="EMBL" id="EUB60390.1"/>
    </source>
</evidence>
<dbReference type="RefSeq" id="XP_024351586.1">
    <property type="nucleotide sequence ID" value="XM_024494021.1"/>
</dbReference>
<dbReference type="CTD" id="36340487"/>
<dbReference type="AlphaFoldDB" id="W6UFY4"/>
<dbReference type="Proteomes" id="UP000019149">
    <property type="component" value="Unassembled WGS sequence"/>
</dbReference>
<sequence>MTVGDELRLPTILLVMTSGCCTESYVNEQAIDTKLAHTSQKTLNVNISGEDVAPKNKFQRTLVGPFPYQVPCQIYALIQHFTDAYSISWGTQVQKDLKAQNLAHNYKNFSF</sequence>
<dbReference type="GeneID" id="36340487"/>
<organism evidence="1 2">
    <name type="scientific">Echinococcus granulosus</name>
    <name type="common">Hydatid tapeworm</name>
    <dbReference type="NCBI Taxonomy" id="6210"/>
    <lineage>
        <taxon>Eukaryota</taxon>
        <taxon>Metazoa</taxon>
        <taxon>Spiralia</taxon>
        <taxon>Lophotrochozoa</taxon>
        <taxon>Platyhelminthes</taxon>
        <taxon>Cestoda</taxon>
        <taxon>Eucestoda</taxon>
        <taxon>Cyclophyllidea</taxon>
        <taxon>Taeniidae</taxon>
        <taxon>Echinococcus</taxon>
        <taxon>Echinococcus granulosus group</taxon>
    </lineage>
</organism>
<proteinExistence type="predicted"/>
<keyword evidence="2" id="KW-1185">Reference proteome</keyword>
<reference evidence="1 2" key="1">
    <citation type="journal article" date="2013" name="Nat. Genet.">
        <title>The genome of the hydatid tapeworm Echinococcus granulosus.</title>
        <authorList>
            <person name="Zheng H."/>
            <person name="Zhang W."/>
            <person name="Zhang L."/>
            <person name="Zhang Z."/>
            <person name="Li J."/>
            <person name="Lu G."/>
            <person name="Zhu Y."/>
            <person name="Wang Y."/>
            <person name="Huang Y."/>
            <person name="Liu J."/>
            <person name="Kang H."/>
            <person name="Chen J."/>
            <person name="Wang L."/>
            <person name="Chen A."/>
            <person name="Yu S."/>
            <person name="Gao Z."/>
            <person name="Jin L."/>
            <person name="Gu W."/>
            <person name="Wang Z."/>
            <person name="Zhao L."/>
            <person name="Shi B."/>
            <person name="Wen H."/>
            <person name="Lin R."/>
            <person name="Jones M.K."/>
            <person name="Brejova B."/>
            <person name="Vinar T."/>
            <person name="Zhao G."/>
            <person name="McManus D.P."/>
            <person name="Chen Z."/>
            <person name="Zhou Y."/>
            <person name="Wang S."/>
        </authorList>
    </citation>
    <scope>NUCLEOTIDE SEQUENCE [LARGE SCALE GENOMIC DNA]</scope>
</reference>
<gene>
    <name evidence="1" type="ORF">EGR_04772</name>
</gene>
<accession>W6UFY4</accession>
<name>W6UFY4_ECHGR</name>
<comment type="caution">
    <text evidence="1">The sequence shown here is derived from an EMBL/GenBank/DDBJ whole genome shotgun (WGS) entry which is preliminary data.</text>
</comment>
<dbReference type="KEGG" id="egl:EGR_04772"/>